<keyword evidence="1" id="KW-0472">Membrane</keyword>
<accession>A0A1M7H5L2</accession>
<dbReference type="RefSeq" id="WP_073036377.1">
    <property type="nucleotide sequence ID" value="NZ_BMLR01000008.1"/>
</dbReference>
<sequence length="109" mass="11355">MPYKTAVALTLALALLIGWGTLSPPGPPGPPMPYVDKLMHAAAFAVLVLPLTWVRARSALWLAPLALAYGGGIELIQPSFGRTAEWADLLADGIGIALGCLPGLIRARA</sequence>
<dbReference type="InterPro" id="IPR006976">
    <property type="entry name" value="VanZ-like"/>
</dbReference>
<protein>
    <submittedName>
        <fullName evidence="3">VanZ like family protein</fullName>
    </submittedName>
</protein>
<keyword evidence="4" id="KW-1185">Reference proteome</keyword>
<feature type="transmembrane region" description="Helical" evidence="1">
    <location>
        <begin position="61"/>
        <end position="80"/>
    </location>
</feature>
<dbReference type="AlphaFoldDB" id="A0A1M7H5L2"/>
<feature type="transmembrane region" description="Helical" evidence="1">
    <location>
        <begin position="38"/>
        <end position="54"/>
    </location>
</feature>
<keyword evidence="1" id="KW-1133">Transmembrane helix</keyword>
<proteinExistence type="predicted"/>
<evidence type="ECO:0000256" key="1">
    <source>
        <dbReference type="SAM" id="Phobius"/>
    </source>
</evidence>
<dbReference type="Proteomes" id="UP000183974">
    <property type="component" value="Unassembled WGS sequence"/>
</dbReference>
<name>A0A1M7H5L2_9RHOB</name>
<organism evidence="3 4">
    <name type="scientific">Roseovarius pacificus</name>
    <dbReference type="NCBI Taxonomy" id="337701"/>
    <lineage>
        <taxon>Bacteria</taxon>
        <taxon>Pseudomonadati</taxon>
        <taxon>Pseudomonadota</taxon>
        <taxon>Alphaproteobacteria</taxon>
        <taxon>Rhodobacterales</taxon>
        <taxon>Roseobacteraceae</taxon>
        <taxon>Roseovarius</taxon>
    </lineage>
</organism>
<feature type="transmembrane region" description="Helical" evidence="1">
    <location>
        <begin position="86"/>
        <end position="105"/>
    </location>
</feature>
<evidence type="ECO:0000259" key="2">
    <source>
        <dbReference type="Pfam" id="PF04892"/>
    </source>
</evidence>
<feature type="domain" description="VanZ-like" evidence="2">
    <location>
        <begin position="34"/>
        <end position="101"/>
    </location>
</feature>
<keyword evidence="1" id="KW-0812">Transmembrane</keyword>
<evidence type="ECO:0000313" key="4">
    <source>
        <dbReference type="Proteomes" id="UP000183974"/>
    </source>
</evidence>
<reference evidence="3 4" key="1">
    <citation type="submission" date="2016-11" db="EMBL/GenBank/DDBJ databases">
        <authorList>
            <person name="Jaros S."/>
            <person name="Januszkiewicz K."/>
            <person name="Wedrychowicz H."/>
        </authorList>
    </citation>
    <scope>NUCLEOTIDE SEQUENCE [LARGE SCALE GENOMIC DNA]</scope>
    <source>
        <strain evidence="3 4">DSM 29589</strain>
    </source>
</reference>
<dbReference type="EMBL" id="FRBR01000012">
    <property type="protein sequence ID" value="SHM23871.1"/>
    <property type="molecule type" value="Genomic_DNA"/>
</dbReference>
<gene>
    <name evidence="3" type="ORF">SAMN05444398_1122</name>
</gene>
<dbReference type="Pfam" id="PF04892">
    <property type="entry name" value="VanZ"/>
    <property type="match status" value="1"/>
</dbReference>
<evidence type="ECO:0000313" key="3">
    <source>
        <dbReference type="EMBL" id="SHM23871.1"/>
    </source>
</evidence>
<dbReference type="OrthoDB" id="582407at2"/>
<dbReference type="STRING" id="337701.SAMN05444398_1122"/>